<gene>
    <name evidence="10" type="ORF">pdam_00014914</name>
</gene>
<reference evidence="10 11" key="1">
    <citation type="journal article" date="2018" name="Sci. Rep.">
        <title>Comparative analysis of the Pocillopora damicornis genome highlights role of immune system in coral evolution.</title>
        <authorList>
            <person name="Cunning R."/>
            <person name="Bay R.A."/>
            <person name="Gillette P."/>
            <person name="Baker A.C."/>
            <person name="Traylor-Knowles N."/>
        </authorList>
    </citation>
    <scope>NUCLEOTIDE SEQUENCE [LARGE SCALE GENOMIC DNA]</scope>
    <source>
        <strain evidence="10">RSMAS</strain>
        <tissue evidence="10">Whole animal</tissue>
    </source>
</reference>
<feature type="transmembrane region" description="Helical" evidence="8">
    <location>
        <begin position="182"/>
        <end position="202"/>
    </location>
</feature>
<evidence type="ECO:0000256" key="1">
    <source>
        <dbReference type="ARBA" id="ARBA00004651"/>
    </source>
</evidence>
<dbReference type="PROSITE" id="PS00216">
    <property type="entry name" value="SUGAR_TRANSPORT_1"/>
    <property type="match status" value="1"/>
</dbReference>
<dbReference type="GO" id="GO:0051119">
    <property type="term" value="F:sugar transmembrane transporter activity"/>
    <property type="evidence" value="ECO:0007669"/>
    <property type="project" value="InterPro"/>
</dbReference>
<feature type="transmembrane region" description="Helical" evidence="8">
    <location>
        <begin position="405"/>
        <end position="425"/>
    </location>
</feature>
<dbReference type="PROSITE" id="PS50850">
    <property type="entry name" value="MFS"/>
    <property type="match status" value="1"/>
</dbReference>
<dbReference type="PANTHER" id="PTHR48021:SF1">
    <property type="entry name" value="GH07001P-RELATED"/>
    <property type="match status" value="1"/>
</dbReference>
<comment type="caution">
    <text evidence="10">The sequence shown here is derived from an EMBL/GenBank/DDBJ whole genome shotgun (WGS) entry which is preliminary data.</text>
</comment>
<keyword evidence="6" id="KW-0325">Glycoprotein</keyword>
<evidence type="ECO:0000256" key="5">
    <source>
        <dbReference type="ARBA" id="ARBA00023136"/>
    </source>
</evidence>
<keyword evidence="7" id="KW-0813">Transport</keyword>
<dbReference type="STRING" id="46731.A0A3M6UK95"/>
<feature type="transmembrane region" description="Helical" evidence="8">
    <location>
        <begin position="158"/>
        <end position="176"/>
    </location>
</feature>
<keyword evidence="4 8" id="KW-1133">Transmembrane helix</keyword>
<feature type="transmembrane region" description="Helical" evidence="8">
    <location>
        <begin position="272"/>
        <end position="290"/>
    </location>
</feature>
<dbReference type="Gene3D" id="1.20.1250.20">
    <property type="entry name" value="MFS general substrate transporter like domains"/>
    <property type="match status" value="1"/>
</dbReference>
<dbReference type="InterPro" id="IPR005828">
    <property type="entry name" value="MFS_sugar_transport-like"/>
</dbReference>
<feature type="domain" description="Major facilitator superfamily (MFS) profile" evidence="9">
    <location>
        <begin position="30"/>
        <end position="460"/>
    </location>
</feature>
<evidence type="ECO:0000259" key="9">
    <source>
        <dbReference type="PROSITE" id="PS50850"/>
    </source>
</evidence>
<dbReference type="InterPro" id="IPR036259">
    <property type="entry name" value="MFS_trans_sf"/>
</dbReference>
<keyword evidence="2" id="KW-1003">Cell membrane</keyword>
<protein>
    <recommendedName>
        <fullName evidence="9">Major facilitator superfamily (MFS) profile domain-containing protein</fullName>
    </recommendedName>
</protein>
<feature type="transmembrane region" description="Helical" evidence="8">
    <location>
        <begin position="24"/>
        <end position="50"/>
    </location>
</feature>
<feature type="transmembrane region" description="Helical" evidence="8">
    <location>
        <begin position="437"/>
        <end position="456"/>
    </location>
</feature>
<dbReference type="InterPro" id="IPR020846">
    <property type="entry name" value="MFS_dom"/>
</dbReference>
<feature type="transmembrane region" description="Helical" evidence="8">
    <location>
        <begin position="302"/>
        <end position="321"/>
    </location>
</feature>
<evidence type="ECO:0000256" key="7">
    <source>
        <dbReference type="RuleBase" id="RU003346"/>
    </source>
</evidence>
<dbReference type="InterPro" id="IPR050549">
    <property type="entry name" value="MFS_Trehalose_Transporter"/>
</dbReference>
<evidence type="ECO:0000256" key="8">
    <source>
        <dbReference type="SAM" id="Phobius"/>
    </source>
</evidence>
<keyword evidence="5 8" id="KW-0472">Membrane</keyword>
<dbReference type="AlphaFoldDB" id="A0A3M6UK95"/>
<feature type="transmembrane region" description="Helical" evidence="8">
    <location>
        <begin position="99"/>
        <end position="117"/>
    </location>
</feature>
<dbReference type="PROSITE" id="PS00217">
    <property type="entry name" value="SUGAR_TRANSPORT_2"/>
    <property type="match status" value="1"/>
</dbReference>
<comment type="similarity">
    <text evidence="7">Belongs to the major facilitator superfamily. Sugar transporter (TC 2.A.1.1) family.</text>
</comment>
<keyword evidence="3 8" id="KW-0812">Transmembrane</keyword>
<dbReference type="CDD" id="cd17358">
    <property type="entry name" value="MFS_GLUT6_8_Class3_like"/>
    <property type="match status" value="1"/>
</dbReference>
<dbReference type="InterPro" id="IPR003663">
    <property type="entry name" value="Sugar/inositol_transpt"/>
</dbReference>
<feature type="transmembrane region" description="Helical" evidence="8">
    <location>
        <begin position="369"/>
        <end position="393"/>
    </location>
</feature>
<evidence type="ECO:0000313" key="10">
    <source>
        <dbReference type="EMBL" id="RMX53989.1"/>
    </source>
</evidence>
<evidence type="ECO:0000256" key="2">
    <source>
        <dbReference type="ARBA" id="ARBA00022475"/>
    </source>
</evidence>
<dbReference type="NCBIfam" id="TIGR00879">
    <property type="entry name" value="SP"/>
    <property type="match status" value="1"/>
</dbReference>
<dbReference type="EMBL" id="RCHS01001351">
    <property type="protein sequence ID" value="RMX53989.1"/>
    <property type="molecule type" value="Genomic_DNA"/>
</dbReference>
<evidence type="ECO:0000256" key="6">
    <source>
        <dbReference type="ARBA" id="ARBA00023180"/>
    </source>
</evidence>
<dbReference type="Proteomes" id="UP000275408">
    <property type="component" value="Unassembled WGS sequence"/>
</dbReference>
<dbReference type="GO" id="GO:0005886">
    <property type="term" value="C:plasma membrane"/>
    <property type="evidence" value="ECO:0007669"/>
    <property type="project" value="UniProtKB-SubCell"/>
</dbReference>
<dbReference type="OrthoDB" id="6612291at2759"/>
<dbReference type="OMA" id="AQSANWF"/>
<dbReference type="PRINTS" id="PR00171">
    <property type="entry name" value="SUGRTRNSPORT"/>
</dbReference>
<dbReference type="FunFam" id="1.20.1250.20:FF:000055">
    <property type="entry name" value="Facilitated trehalose transporter Tret1-2 homolog"/>
    <property type="match status" value="1"/>
</dbReference>
<dbReference type="Pfam" id="PF00083">
    <property type="entry name" value="Sugar_tr"/>
    <property type="match status" value="1"/>
</dbReference>
<comment type="subcellular location">
    <subcellularLocation>
        <location evidence="1">Cell membrane</location>
        <topology evidence="1">Multi-pass membrane protein</topology>
    </subcellularLocation>
</comment>
<dbReference type="SUPFAM" id="SSF103473">
    <property type="entry name" value="MFS general substrate transporter"/>
    <property type="match status" value="1"/>
</dbReference>
<dbReference type="PANTHER" id="PTHR48021">
    <property type="match status" value="1"/>
</dbReference>
<dbReference type="InterPro" id="IPR044775">
    <property type="entry name" value="MFS_ERD6/Tret1-like"/>
</dbReference>
<feature type="transmembrane region" description="Helical" evidence="8">
    <location>
        <begin position="328"/>
        <end position="349"/>
    </location>
</feature>
<organism evidence="10 11">
    <name type="scientific">Pocillopora damicornis</name>
    <name type="common">Cauliflower coral</name>
    <name type="synonym">Millepora damicornis</name>
    <dbReference type="NCBI Taxonomy" id="46731"/>
    <lineage>
        <taxon>Eukaryota</taxon>
        <taxon>Metazoa</taxon>
        <taxon>Cnidaria</taxon>
        <taxon>Anthozoa</taxon>
        <taxon>Hexacorallia</taxon>
        <taxon>Scleractinia</taxon>
        <taxon>Astrocoeniina</taxon>
        <taxon>Pocilloporidae</taxon>
        <taxon>Pocillopora</taxon>
    </lineage>
</organism>
<proteinExistence type="inferred from homology"/>
<feature type="transmembrane region" description="Helical" evidence="8">
    <location>
        <begin position="129"/>
        <end position="146"/>
    </location>
</feature>
<evidence type="ECO:0000256" key="4">
    <source>
        <dbReference type="ARBA" id="ARBA00022989"/>
    </source>
</evidence>
<keyword evidence="11" id="KW-1185">Reference proteome</keyword>
<evidence type="ECO:0000256" key="3">
    <source>
        <dbReference type="ARBA" id="ARBA00022692"/>
    </source>
</evidence>
<evidence type="ECO:0000313" key="11">
    <source>
        <dbReference type="Proteomes" id="UP000275408"/>
    </source>
</evidence>
<feature type="transmembrane region" description="Helical" evidence="8">
    <location>
        <begin position="70"/>
        <end position="92"/>
    </location>
</feature>
<name>A0A3M6UK95_POCDA</name>
<accession>A0A3M6UK95</accession>
<dbReference type="InterPro" id="IPR005829">
    <property type="entry name" value="Sugar_transporter_CS"/>
</dbReference>
<sequence length="491" mass="54074">MTKGAYIINQLSDKPPQRKSKERLWAVLISCSVAAFGPFSFGYCMGYSSAAVTQLGNPNRTDVLLDKNGIRLFGSILNIGAMIGGPLGGWVIDFFGRKLALMITALPFSAGWLMIGFGSNEVLLHAGRFLSGLGVGMASLIVPNYISETSPGRLRGAFGAFNQIGIVVGILSSYIIGHALSWRWSAIAGVGPPACMFVLMFFMPETARWLLAHLKEERAYKTLRWLRGKYAEIENEIVEIKDSLNIKEKMSIKEFTKPSFLRPFMISMTLHFFQQSTGINAVMFYCATIFENAGFQDNSTMVSILIGIIQLVAAVVSILLIDRGGRRFLLLIGGVGMCVSCFSMGFYFFVTINSVPDTEIAYGGPDISWVAVTSIAVYIVGFAMAWGPCTWLIMSEIFPVKAKGVASGIATFFNWFCSFLVTLSFDVLIDGLTIAGTFWFFGSLAFLAVLFVYFYVPETKGKSLEEIQMYFEGEEQEGKDLDEISVTETKL</sequence>